<feature type="transmembrane region" description="Helical" evidence="6">
    <location>
        <begin position="34"/>
        <end position="55"/>
    </location>
</feature>
<comment type="similarity">
    <text evidence="2">Belongs to the autoinducer-2 exporter (AI-2E) (TC 2.A.86) family.</text>
</comment>
<protein>
    <submittedName>
        <fullName evidence="7">AI-2E family transporter</fullName>
    </submittedName>
</protein>
<evidence type="ECO:0000256" key="1">
    <source>
        <dbReference type="ARBA" id="ARBA00004141"/>
    </source>
</evidence>
<feature type="transmembrane region" description="Helical" evidence="6">
    <location>
        <begin position="143"/>
        <end position="165"/>
    </location>
</feature>
<feature type="transmembrane region" description="Helical" evidence="6">
    <location>
        <begin position="198"/>
        <end position="231"/>
    </location>
</feature>
<dbReference type="Proteomes" id="UP001523369">
    <property type="component" value="Unassembled WGS sequence"/>
</dbReference>
<proteinExistence type="inferred from homology"/>
<evidence type="ECO:0000313" key="7">
    <source>
        <dbReference type="EMBL" id="MCO8276775.1"/>
    </source>
</evidence>
<comment type="subcellular location">
    <subcellularLocation>
        <location evidence="1">Membrane</location>
        <topology evidence="1">Multi-pass membrane protein</topology>
    </subcellularLocation>
</comment>
<dbReference type="InterPro" id="IPR002549">
    <property type="entry name" value="AI-2E-like"/>
</dbReference>
<dbReference type="Pfam" id="PF01594">
    <property type="entry name" value="AI-2E_transport"/>
    <property type="match status" value="1"/>
</dbReference>
<dbReference type="EMBL" id="JAMYJR010000051">
    <property type="protein sequence ID" value="MCO8276775.1"/>
    <property type="molecule type" value="Genomic_DNA"/>
</dbReference>
<name>A0ABT1E3S4_9ACTN</name>
<dbReference type="PANTHER" id="PTHR21716:SF64">
    <property type="entry name" value="AI-2 TRANSPORT PROTEIN TQSA"/>
    <property type="match status" value="1"/>
</dbReference>
<accession>A0ABT1E3S4</accession>
<feature type="transmembrane region" description="Helical" evidence="6">
    <location>
        <begin position="237"/>
        <end position="256"/>
    </location>
</feature>
<keyword evidence="4 6" id="KW-1133">Transmembrane helix</keyword>
<evidence type="ECO:0000256" key="5">
    <source>
        <dbReference type="ARBA" id="ARBA00023136"/>
    </source>
</evidence>
<feature type="transmembrane region" description="Helical" evidence="6">
    <location>
        <begin position="12"/>
        <end position="28"/>
    </location>
</feature>
<feature type="transmembrane region" description="Helical" evidence="6">
    <location>
        <begin position="303"/>
        <end position="327"/>
    </location>
</feature>
<gene>
    <name evidence="7" type="ORF">M1L60_39970</name>
</gene>
<keyword evidence="3 6" id="KW-0812">Transmembrane</keyword>
<feature type="transmembrane region" description="Helical" evidence="6">
    <location>
        <begin position="62"/>
        <end position="89"/>
    </location>
</feature>
<organism evidence="7 8">
    <name type="scientific">Paractinoplanes aksuensis</name>
    <dbReference type="NCBI Taxonomy" id="2939490"/>
    <lineage>
        <taxon>Bacteria</taxon>
        <taxon>Bacillati</taxon>
        <taxon>Actinomycetota</taxon>
        <taxon>Actinomycetes</taxon>
        <taxon>Micromonosporales</taxon>
        <taxon>Micromonosporaceae</taxon>
        <taxon>Paractinoplanes</taxon>
    </lineage>
</organism>
<dbReference type="PANTHER" id="PTHR21716">
    <property type="entry name" value="TRANSMEMBRANE PROTEIN"/>
    <property type="match status" value="1"/>
</dbReference>
<keyword evidence="5 6" id="KW-0472">Membrane</keyword>
<evidence type="ECO:0000313" key="8">
    <source>
        <dbReference type="Proteomes" id="UP001523369"/>
    </source>
</evidence>
<sequence>MTAATPRLPRTVVVFAVLSGIVLTILGLREIAWLATPAAFALVIVVLVHPVYAGLVRRGVPAVVAMAALLLSILGVLAGLIAIVVYAIARLATVLPGYFDEAAATTQELSGFLAELGLGPDQIRAIVDDLDLRTVATWLTAHIPSLVSATATLVLVYSLLMFVGIESAQIGRRSAALREDHPRLAGALTGFVANTRRYVAITGVFAVIVGLLDTVFLLVLGIPLALLWGLLAAACNFIPYVGFIIGLVPPALLALLTQGWRSMLLVVAVYTILNSIITTIVPAKVVGDAVGMSMTVTMASVAFWSWVLGPLGAVLAIPLSLLMKAVFIDNVPSARWLAGFVDSNRSRPG</sequence>
<evidence type="ECO:0000256" key="3">
    <source>
        <dbReference type="ARBA" id="ARBA00022692"/>
    </source>
</evidence>
<feature type="transmembrane region" description="Helical" evidence="6">
    <location>
        <begin position="263"/>
        <end position="283"/>
    </location>
</feature>
<evidence type="ECO:0000256" key="6">
    <source>
        <dbReference type="SAM" id="Phobius"/>
    </source>
</evidence>
<reference evidence="7 8" key="1">
    <citation type="submission" date="2022-06" db="EMBL/GenBank/DDBJ databases">
        <title>New Species of the Genus Actinoplanes, ActinopZanes ferrugineus.</title>
        <authorList>
            <person name="Ding P."/>
        </authorList>
    </citation>
    <scope>NUCLEOTIDE SEQUENCE [LARGE SCALE GENOMIC DNA]</scope>
    <source>
        <strain evidence="7 8">TRM88003</strain>
    </source>
</reference>
<evidence type="ECO:0000256" key="2">
    <source>
        <dbReference type="ARBA" id="ARBA00009773"/>
    </source>
</evidence>
<dbReference type="RefSeq" id="WP_253242801.1">
    <property type="nucleotide sequence ID" value="NZ_JAMYJR010000051.1"/>
</dbReference>
<keyword evidence="8" id="KW-1185">Reference proteome</keyword>
<comment type="caution">
    <text evidence="7">The sequence shown here is derived from an EMBL/GenBank/DDBJ whole genome shotgun (WGS) entry which is preliminary data.</text>
</comment>
<evidence type="ECO:0000256" key="4">
    <source>
        <dbReference type="ARBA" id="ARBA00022989"/>
    </source>
</evidence>